<reference evidence="2 3" key="1">
    <citation type="submission" date="2015-03" db="EMBL/GenBank/DDBJ databases">
        <title>Genome sequence of Tenacibaculum sp. S2-2, isolated from intestinal microbiota of sea cucumber, Apostichopus japonicas.</title>
        <authorList>
            <person name="Shao Z."/>
            <person name="Wang L."/>
            <person name="Li X."/>
        </authorList>
    </citation>
    <scope>NUCLEOTIDE SEQUENCE [LARGE SCALE GENOMIC DNA]</scope>
    <source>
        <strain evidence="2 3">S2-2</strain>
    </source>
</reference>
<keyword evidence="3" id="KW-1185">Reference proteome</keyword>
<dbReference type="GO" id="GO:0004311">
    <property type="term" value="F:geranylgeranyl diphosphate synthase activity"/>
    <property type="evidence" value="ECO:0007669"/>
    <property type="project" value="InterPro"/>
</dbReference>
<evidence type="ECO:0000313" key="2">
    <source>
        <dbReference type="EMBL" id="OSY87786.1"/>
    </source>
</evidence>
<dbReference type="PANTHER" id="PTHR31480">
    <property type="entry name" value="BIFUNCTIONAL LYCOPENE CYCLASE/PHYTOENE SYNTHASE"/>
    <property type="match status" value="1"/>
</dbReference>
<dbReference type="PROSITE" id="PS01045">
    <property type="entry name" value="SQUALEN_PHYTOEN_SYN_2"/>
    <property type="match status" value="1"/>
</dbReference>
<dbReference type="AlphaFoldDB" id="A0A1Y2PBD5"/>
<dbReference type="SFLD" id="SFLDG01212">
    <property type="entry name" value="Phytoene_synthase_like"/>
    <property type="match status" value="1"/>
</dbReference>
<dbReference type="Pfam" id="PF00494">
    <property type="entry name" value="SQS_PSY"/>
    <property type="match status" value="1"/>
</dbReference>
<accession>A0A1Y2PBD5</accession>
<dbReference type="Proteomes" id="UP000194221">
    <property type="component" value="Unassembled WGS sequence"/>
</dbReference>
<evidence type="ECO:0000313" key="3">
    <source>
        <dbReference type="Proteomes" id="UP000194221"/>
    </source>
</evidence>
<dbReference type="GO" id="GO:0016117">
    <property type="term" value="P:carotenoid biosynthetic process"/>
    <property type="evidence" value="ECO:0007669"/>
    <property type="project" value="UniProtKB-ARBA"/>
</dbReference>
<dbReference type="InterPro" id="IPR033904">
    <property type="entry name" value="Trans_IPPS_HH"/>
</dbReference>
<dbReference type="InterPro" id="IPR008949">
    <property type="entry name" value="Isoprenoid_synthase_dom_sf"/>
</dbReference>
<dbReference type="RefSeq" id="WP_086030849.1">
    <property type="nucleotide sequence ID" value="NZ_LAPZ01000007.1"/>
</dbReference>
<proteinExistence type="predicted"/>
<dbReference type="SFLD" id="SFLDS00005">
    <property type="entry name" value="Isoprenoid_Synthase_Type_I"/>
    <property type="match status" value="1"/>
</dbReference>
<dbReference type="SFLD" id="SFLDG01018">
    <property type="entry name" value="Squalene/Phytoene_Synthase_Lik"/>
    <property type="match status" value="1"/>
</dbReference>
<evidence type="ECO:0000256" key="1">
    <source>
        <dbReference type="ARBA" id="ARBA00022679"/>
    </source>
</evidence>
<comment type="caution">
    <text evidence="2">The sequence shown here is derived from an EMBL/GenBank/DDBJ whole genome shotgun (WGS) entry which is preliminary data.</text>
</comment>
<protein>
    <submittedName>
        <fullName evidence="2">Phytoene synthase</fullName>
    </submittedName>
</protein>
<dbReference type="InterPro" id="IPR002060">
    <property type="entry name" value="Squ/phyt_synthse"/>
</dbReference>
<dbReference type="OrthoDB" id="9787280at2"/>
<dbReference type="Gene3D" id="1.10.600.10">
    <property type="entry name" value="Farnesyl Diphosphate Synthase"/>
    <property type="match status" value="1"/>
</dbReference>
<keyword evidence="1" id="KW-0808">Transferase</keyword>
<name>A0A1Y2PBD5_9FLAO</name>
<dbReference type="InterPro" id="IPR019845">
    <property type="entry name" value="Squalene/phytoene_synthase_CS"/>
</dbReference>
<gene>
    <name evidence="2" type="ORF">WH52_10195</name>
</gene>
<sequence>MKQLFDEVSYSCSRLVTQKYSTSFSLATKMLSKKIRSGIYNIYGFVRFADEIVDSFHDYDKEGLLAKFEKEYFLSKHIGISLNPIMNSFIHTVKKYNISDELVQAFLKSMKADLSKTEYQTKEEYEEYIYGSADVVGLMCLKVFVNGNKEKYNELKDAAQRLGSAFQKVNFLRDLKDDYQELNRSYFPNVNFGNLDEKSKQDIIEDIERDFEYAFKNGILKLPVEAKFGVYMAYRYYKRLLKKLKAVHYSKIMETRVRISNPMKINLLARSYVKYKLNLI</sequence>
<dbReference type="InParanoid" id="A0A1Y2PBD5"/>
<dbReference type="SUPFAM" id="SSF48576">
    <property type="entry name" value="Terpenoid synthases"/>
    <property type="match status" value="1"/>
</dbReference>
<dbReference type="STRING" id="1635173.WH52_10195"/>
<dbReference type="CDD" id="cd00683">
    <property type="entry name" value="Trans_IPPS_HH"/>
    <property type="match status" value="1"/>
</dbReference>
<dbReference type="EMBL" id="LAPZ01000007">
    <property type="protein sequence ID" value="OSY87786.1"/>
    <property type="molecule type" value="Genomic_DNA"/>
</dbReference>
<dbReference type="GO" id="GO:0051996">
    <property type="term" value="F:squalene synthase [NAD(P)H] activity"/>
    <property type="evidence" value="ECO:0007669"/>
    <property type="project" value="InterPro"/>
</dbReference>
<organism evidence="2 3">
    <name type="scientific">Tenacibaculum holothuriorum</name>
    <dbReference type="NCBI Taxonomy" id="1635173"/>
    <lineage>
        <taxon>Bacteria</taxon>
        <taxon>Pseudomonadati</taxon>
        <taxon>Bacteroidota</taxon>
        <taxon>Flavobacteriia</taxon>
        <taxon>Flavobacteriales</taxon>
        <taxon>Flavobacteriaceae</taxon>
        <taxon>Tenacibaculum</taxon>
    </lineage>
</organism>
<dbReference type="InterPro" id="IPR044843">
    <property type="entry name" value="Trans_IPPS_bact-type"/>
</dbReference>